<sequence>MTSPAEAPALLAARGSAWIKRANAAGLTGWQPLTVMALVAIGIVGSLGTAVMGWIWLFCASIVIGVLADQLAERLTLVQRLLDRAQLNLVARSILREFALLLVLTRIGWPEDLVIWAALLVFLVILARSFLVVAERQVVDLQTSKILTRNLLSSADEAAAQPVRSLEPAKLALIGSVPIVLGGLPTVVLAQLWPLLVASVLYVLFAGAWSLWRVAGWLRSSRRGQQDRLAQRARAAVDALRPQVLVYFSGESDALYQLAMWLPVLRELDPKTLVVLRERANLAALPQTDLPVICIPNASELMDFRLPTVRVAFYVAHVGKNIHMLREPRMKHVFIGHGESDKTASVNPATKAMDEVWVAGRASRERWAAAKVGVRDEAIVEVGRPQLGGIRPAEPRDGRPLSVLYAPTWEGWSDDPGATSIVTMGPSLVRWLTERPQTRVIYRPHPLTGRVSAAARRAHLEVLSIIEAAGGRALSAGPASADDWAAATELSLVVDGDQAPLYDCFNNCDVLIGDISSVVPDFQASGKPYFIPNTRGWAHQTLRDSSASARAAYLLDPDAAGWEQAMLDASGADPLAADRAALRQHLLGPVVADPLEPWRVAVRSLISRAEAEWPDAENEALATQTD</sequence>
<evidence type="ECO:0000313" key="2">
    <source>
        <dbReference type="EMBL" id="PFG17840.1"/>
    </source>
</evidence>
<organism evidence="2 3">
    <name type="scientific">Propionicimonas paludicola</name>
    <dbReference type="NCBI Taxonomy" id="185243"/>
    <lineage>
        <taxon>Bacteria</taxon>
        <taxon>Bacillati</taxon>
        <taxon>Actinomycetota</taxon>
        <taxon>Actinomycetes</taxon>
        <taxon>Propionibacteriales</taxon>
        <taxon>Nocardioidaceae</taxon>
        <taxon>Propionicimonas</taxon>
    </lineage>
</organism>
<protein>
    <recommendedName>
        <fullName evidence="4">CDP-glycerol:poly(Glycerophosphate) glycerophosphotransferase</fullName>
    </recommendedName>
</protein>
<dbReference type="AlphaFoldDB" id="A0A2A9CW27"/>
<proteinExistence type="predicted"/>
<keyword evidence="1" id="KW-0812">Transmembrane</keyword>
<name>A0A2A9CW27_9ACTN</name>
<keyword evidence="1" id="KW-0472">Membrane</keyword>
<dbReference type="OrthoDB" id="7806295at2"/>
<evidence type="ECO:0000256" key="1">
    <source>
        <dbReference type="SAM" id="Phobius"/>
    </source>
</evidence>
<dbReference type="InterPro" id="IPR043148">
    <property type="entry name" value="TagF_C"/>
</dbReference>
<evidence type="ECO:0000313" key="3">
    <source>
        <dbReference type="Proteomes" id="UP000226079"/>
    </source>
</evidence>
<dbReference type="EMBL" id="PDJC01000001">
    <property type="protein sequence ID" value="PFG17840.1"/>
    <property type="molecule type" value="Genomic_DNA"/>
</dbReference>
<feature type="transmembrane region" description="Helical" evidence="1">
    <location>
        <begin position="113"/>
        <end position="134"/>
    </location>
</feature>
<comment type="caution">
    <text evidence="2">The sequence shown here is derived from an EMBL/GenBank/DDBJ whole genome shotgun (WGS) entry which is preliminary data.</text>
</comment>
<dbReference type="Gene3D" id="3.40.50.12580">
    <property type="match status" value="1"/>
</dbReference>
<feature type="transmembrane region" description="Helical" evidence="1">
    <location>
        <begin position="199"/>
        <end position="218"/>
    </location>
</feature>
<feature type="transmembrane region" description="Helical" evidence="1">
    <location>
        <begin position="171"/>
        <end position="193"/>
    </location>
</feature>
<dbReference type="Proteomes" id="UP000226079">
    <property type="component" value="Unassembled WGS sequence"/>
</dbReference>
<evidence type="ECO:0008006" key="4">
    <source>
        <dbReference type="Google" id="ProtNLM"/>
    </source>
</evidence>
<gene>
    <name evidence="2" type="ORF">ATK74_2417</name>
</gene>
<dbReference type="RefSeq" id="WP_098461240.1">
    <property type="nucleotide sequence ID" value="NZ_PDJC01000001.1"/>
</dbReference>
<reference evidence="2 3" key="1">
    <citation type="submission" date="2017-10" db="EMBL/GenBank/DDBJ databases">
        <title>Sequencing the genomes of 1000 actinobacteria strains.</title>
        <authorList>
            <person name="Klenk H.-P."/>
        </authorList>
    </citation>
    <scope>NUCLEOTIDE SEQUENCE [LARGE SCALE GENOMIC DNA]</scope>
    <source>
        <strain evidence="2 3">DSM 15597</strain>
    </source>
</reference>
<feature type="transmembrane region" description="Helical" evidence="1">
    <location>
        <begin position="35"/>
        <end position="68"/>
    </location>
</feature>
<accession>A0A2A9CW27</accession>
<keyword evidence="3" id="KW-1185">Reference proteome</keyword>
<keyword evidence="1" id="KW-1133">Transmembrane helix</keyword>